<gene>
    <name evidence="1" type="ORF">DFR67_12269</name>
</gene>
<evidence type="ECO:0000313" key="1">
    <source>
        <dbReference type="EMBL" id="PYE12485.1"/>
    </source>
</evidence>
<evidence type="ECO:0000313" key="2">
    <source>
        <dbReference type="Proteomes" id="UP000247591"/>
    </source>
</evidence>
<accession>A0A318REK1</accession>
<keyword evidence="2" id="KW-1185">Reference proteome</keyword>
<sequence>MFASTSVADSWGHRRTLRICNPAVPVTVDLSVVLGWAFATRRPPIGVSLDTRAHGVRFEPDHPGLLVAWLRASSGQWIGICEVQLWSTNARCVITERFWLPPSAVRRRGDPQL</sequence>
<reference evidence="1 2" key="1">
    <citation type="submission" date="2018-06" db="EMBL/GenBank/DDBJ databases">
        <title>Genomic Encyclopedia of Type Strains, Phase IV (KMG-IV): sequencing the most valuable type-strain genomes for metagenomic binning, comparative biology and taxonomic classification.</title>
        <authorList>
            <person name="Goeker M."/>
        </authorList>
    </citation>
    <scope>NUCLEOTIDE SEQUENCE [LARGE SCALE GENOMIC DNA]</scope>
    <source>
        <strain evidence="1 2">DSM 45521</strain>
    </source>
</reference>
<proteinExistence type="predicted"/>
<dbReference type="RefSeq" id="WP_084889913.1">
    <property type="nucleotide sequence ID" value="NZ_QJSP01000022.1"/>
</dbReference>
<organism evidence="1 2">
    <name type="scientific">Williamsia limnetica</name>
    <dbReference type="NCBI Taxonomy" id="882452"/>
    <lineage>
        <taxon>Bacteria</taxon>
        <taxon>Bacillati</taxon>
        <taxon>Actinomycetota</taxon>
        <taxon>Actinomycetes</taxon>
        <taxon>Mycobacteriales</taxon>
        <taxon>Nocardiaceae</taxon>
        <taxon>Williamsia</taxon>
    </lineage>
</organism>
<protein>
    <submittedName>
        <fullName evidence="1">Uncharacterized protein</fullName>
    </submittedName>
</protein>
<comment type="caution">
    <text evidence="1">The sequence shown here is derived from an EMBL/GenBank/DDBJ whole genome shotgun (WGS) entry which is preliminary data.</text>
</comment>
<dbReference type="OrthoDB" id="4570648at2"/>
<dbReference type="Proteomes" id="UP000247591">
    <property type="component" value="Unassembled WGS sequence"/>
</dbReference>
<name>A0A318REK1_WILLI</name>
<dbReference type="EMBL" id="QJSP01000022">
    <property type="protein sequence ID" value="PYE12485.1"/>
    <property type="molecule type" value="Genomic_DNA"/>
</dbReference>
<dbReference type="AlphaFoldDB" id="A0A318REK1"/>